<dbReference type="AlphaFoldDB" id="A0ABC9SQI8"/>
<proteinExistence type="predicted"/>
<dbReference type="Proteomes" id="UP000014060">
    <property type="component" value="Unassembled WGS sequence"/>
</dbReference>
<dbReference type="RefSeq" id="WP_000437071.1">
    <property type="nucleotide sequence ID" value="NZ_KB976014.1"/>
</dbReference>
<evidence type="ECO:0000313" key="2">
    <source>
        <dbReference type="Proteomes" id="UP000014060"/>
    </source>
</evidence>
<reference evidence="1 2" key="1">
    <citation type="submission" date="2013-01" db="EMBL/GenBank/DDBJ databases">
        <title>The Genome Sequence of Bacillus cereus TIAC219.</title>
        <authorList>
            <consortium name="The Broad Institute Genome Sequencing Platform"/>
            <consortium name="The Broad Institute Genome Sequencing Center for Infectious Disease"/>
            <person name="Feldgarden M."/>
            <person name="Van der Auwera G.A."/>
            <person name="Mahillon J."/>
            <person name="Duprez V."/>
            <person name="Timmery S."/>
            <person name="Mattelet C."/>
            <person name="Dierick K."/>
            <person name="Sun M."/>
            <person name="Yu Z."/>
            <person name="Zhu L."/>
            <person name="Hu X."/>
            <person name="Shank E.B."/>
            <person name="Swiecicka I."/>
            <person name="Hansen B.M."/>
            <person name="Andrup L."/>
            <person name="Walker B."/>
            <person name="Young S.K."/>
            <person name="Zeng Q."/>
            <person name="Gargeya S."/>
            <person name="Fitzgerald M."/>
            <person name="Haas B."/>
            <person name="Abouelleil A."/>
            <person name="Alvarado L."/>
            <person name="Arachchi H.M."/>
            <person name="Berlin A.M."/>
            <person name="Chapman S.B."/>
            <person name="Dewar J."/>
            <person name="Goldberg J."/>
            <person name="Griggs A."/>
            <person name="Gujja S."/>
            <person name="Hansen M."/>
            <person name="Howarth C."/>
            <person name="Imamovic A."/>
            <person name="Larimer J."/>
            <person name="McCowan C."/>
            <person name="Murphy C."/>
            <person name="Neiman D."/>
            <person name="Pearson M."/>
            <person name="Priest M."/>
            <person name="Roberts A."/>
            <person name="Saif S."/>
            <person name="Shea T."/>
            <person name="Sisk P."/>
            <person name="Sykes S."/>
            <person name="Wortman J."/>
            <person name="Nusbaum C."/>
            <person name="Birren B."/>
        </authorList>
    </citation>
    <scope>NUCLEOTIDE SEQUENCE [LARGE SCALE GENOMIC DNA]</scope>
    <source>
        <strain evidence="1 2">TIAC219</strain>
    </source>
</reference>
<evidence type="ECO:0000313" key="1">
    <source>
        <dbReference type="EMBL" id="EOQ57852.1"/>
    </source>
</evidence>
<sequence length="104" mass="11958">MEQMNLFEIPVTTVIATQLSGSIDILSPTIEQVAESKESVESGLAPTWEVHYYDKAKRSRIDWIRSETEIQASQLLREKVKDNVYFVDKVVRSKRSLEEIEALD</sequence>
<evidence type="ECO:0008006" key="3">
    <source>
        <dbReference type="Google" id="ProtNLM"/>
    </source>
</evidence>
<dbReference type="EMBL" id="AHCJ01000083">
    <property type="protein sequence ID" value="EOQ57852.1"/>
    <property type="molecule type" value="Genomic_DNA"/>
</dbReference>
<protein>
    <recommendedName>
        <fullName evidence="3">Phage protein</fullName>
    </recommendedName>
</protein>
<comment type="caution">
    <text evidence="1">The sequence shown here is derived from an EMBL/GenBank/DDBJ whole genome shotgun (WGS) entry which is preliminary data.</text>
</comment>
<gene>
    <name evidence="1" type="ORF">IAY_06234</name>
</gene>
<name>A0ABC9SQI8_BACCE</name>
<organism evidence="1 2">
    <name type="scientific">Bacillus cereus TIAC219</name>
    <dbReference type="NCBI Taxonomy" id="718222"/>
    <lineage>
        <taxon>Bacteria</taxon>
        <taxon>Bacillati</taxon>
        <taxon>Bacillota</taxon>
        <taxon>Bacilli</taxon>
        <taxon>Bacillales</taxon>
        <taxon>Bacillaceae</taxon>
        <taxon>Bacillus</taxon>
        <taxon>Bacillus cereus group</taxon>
    </lineage>
</organism>
<accession>A0ABC9SQI8</accession>